<proteinExistence type="predicted"/>
<reference evidence="1" key="1">
    <citation type="submission" date="2019-11" db="EMBL/GenBank/DDBJ databases">
        <title>Nori genome reveals adaptations in red seaweeds to the harsh intertidal environment.</title>
        <authorList>
            <person name="Wang D."/>
            <person name="Mao Y."/>
        </authorList>
    </citation>
    <scope>NUCLEOTIDE SEQUENCE</scope>
    <source>
        <tissue evidence="1">Gametophyte</tissue>
    </source>
</reference>
<dbReference type="EMBL" id="CM020618">
    <property type="protein sequence ID" value="KAK1859678.1"/>
    <property type="molecule type" value="Genomic_DNA"/>
</dbReference>
<gene>
    <name evidence="1" type="ORF">I4F81_002272</name>
</gene>
<sequence>MSAPPGSKALRIGVAPPPPPPPPASPSRRRRPAALAASADGPLGAVVTSAAAPAAAPPPHGAGPAPSPPCLEPLVERPLPAASDESVVLLPWPTALGGRPAAVAAALITGLAGHTLHARGGCPVPVQVLLEKENDDDVRHTVTACEAPLTTASAATSAAATVAAAAGAAVRGADGRAPRGASPDDARAVAALAARLRALTSAVAAFCAAPPGVTAAAVVFTRPAGRAAGSLRVGGAPRVADDLYMLRFVGEGWVNDGGGGRPCAAVGEEMGAGGGPGGGPGGGERHAAAVDAAVRTLLRAVVARTSGSAYLGRALPAATLTVYLQAPAARDGSPPSTAPSPGITPARAWSPAAAGRTARHRLTLTLRLATAEEGGAAGVAPRDVAAPADDAAHDVRVTPCFAEGDCCCSTGRKNKGVVTSVCRRAIVPPSAHPPSAVVHSVIRPICAGSRMLPGTEMPGLGGPKRYVWGAPQRAVLSYARCERMKTVLGKLMRYLPPAGKDITVSMNDVVAIINEHIRSSDTHGMLHDLARLTATSIPQW</sequence>
<accession>A0ACC3BPY4</accession>
<evidence type="ECO:0000313" key="1">
    <source>
        <dbReference type="EMBL" id="KAK1859678.1"/>
    </source>
</evidence>
<protein>
    <submittedName>
        <fullName evidence="1">Uncharacterized protein</fullName>
    </submittedName>
</protein>
<evidence type="ECO:0000313" key="2">
    <source>
        <dbReference type="Proteomes" id="UP000798662"/>
    </source>
</evidence>
<comment type="caution">
    <text evidence="1">The sequence shown here is derived from an EMBL/GenBank/DDBJ whole genome shotgun (WGS) entry which is preliminary data.</text>
</comment>
<name>A0ACC3BPY4_PYRYE</name>
<keyword evidence="2" id="KW-1185">Reference proteome</keyword>
<dbReference type="Proteomes" id="UP000798662">
    <property type="component" value="Chromosome 1"/>
</dbReference>
<organism evidence="1 2">
    <name type="scientific">Pyropia yezoensis</name>
    <name type="common">Susabi-nori</name>
    <name type="synonym">Porphyra yezoensis</name>
    <dbReference type="NCBI Taxonomy" id="2788"/>
    <lineage>
        <taxon>Eukaryota</taxon>
        <taxon>Rhodophyta</taxon>
        <taxon>Bangiophyceae</taxon>
        <taxon>Bangiales</taxon>
        <taxon>Bangiaceae</taxon>
        <taxon>Pyropia</taxon>
    </lineage>
</organism>